<dbReference type="OrthoDB" id="10010129at2759"/>
<keyword evidence="4 8" id="KW-0863">Zinc-finger</keyword>
<keyword evidence="6 8" id="KW-0810">Translation regulation</keyword>
<evidence type="ECO:0000256" key="5">
    <source>
        <dbReference type="ARBA" id="ARBA00022833"/>
    </source>
</evidence>
<reference evidence="11" key="1">
    <citation type="submission" date="2022-01" db="EMBL/GenBank/DDBJ databases">
        <authorList>
            <person name="King R."/>
        </authorList>
    </citation>
    <scope>NUCLEOTIDE SEQUENCE</scope>
</reference>
<comment type="subcellular location">
    <subcellularLocation>
        <location evidence="1">Cytoplasm</location>
    </subcellularLocation>
</comment>
<feature type="domain" description="Nanos-type" evidence="10">
    <location>
        <begin position="107"/>
        <end position="161"/>
    </location>
</feature>
<protein>
    <recommendedName>
        <fullName evidence="10">Nanos-type domain-containing protein</fullName>
    </recommendedName>
</protein>
<dbReference type="EMBL" id="OV651815">
    <property type="protein sequence ID" value="CAH1108800.1"/>
    <property type="molecule type" value="Genomic_DNA"/>
</dbReference>
<name>A0A9P0GGC4_9CUCU</name>
<dbReference type="InterPro" id="IPR008705">
    <property type="entry name" value="Nanos/Xcar2"/>
</dbReference>
<dbReference type="GO" id="GO:0003723">
    <property type="term" value="F:RNA binding"/>
    <property type="evidence" value="ECO:0007669"/>
    <property type="project" value="UniProtKB-UniRule"/>
</dbReference>
<dbReference type="Pfam" id="PF05741">
    <property type="entry name" value="zf-nanos"/>
    <property type="match status" value="1"/>
</dbReference>
<evidence type="ECO:0000256" key="6">
    <source>
        <dbReference type="ARBA" id="ARBA00022845"/>
    </source>
</evidence>
<dbReference type="Proteomes" id="UP001153636">
    <property type="component" value="Chromosome 3"/>
</dbReference>
<keyword evidence="5" id="KW-0862">Zinc</keyword>
<evidence type="ECO:0000256" key="2">
    <source>
        <dbReference type="ARBA" id="ARBA00022490"/>
    </source>
</evidence>
<evidence type="ECO:0000256" key="7">
    <source>
        <dbReference type="ARBA" id="ARBA00022884"/>
    </source>
</evidence>
<evidence type="ECO:0000313" key="11">
    <source>
        <dbReference type="EMBL" id="CAH1108800.1"/>
    </source>
</evidence>
<evidence type="ECO:0000256" key="8">
    <source>
        <dbReference type="PROSITE-ProRule" id="PRU00855"/>
    </source>
</evidence>
<dbReference type="InterPro" id="IPR024161">
    <property type="entry name" value="Znf_nanos-typ"/>
</dbReference>
<proteinExistence type="inferred from homology"/>
<keyword evidence="7 8" id="KW-0694">RNA-binding</keyword>
<accession>A0A9P0GGC4</accession>
<dbReference type="GO" id="GO:0008270">
    <property type="term" value="F:zinc ion binding"/>
    <property type="evidence" value="ECO:0007669"/>
    <property type="project" value="UniProtKB-KW"/>
</dbReference>
<keyword evidence="2" id="KW-0963">Cytoplasm</keyword>
<keyword evidence="3" id="KW-0479">Metal-binding</keyword>
<dbReference type="GO" id="GO:0006417">
    <property type="term" value="P:regulation of translation"/>
    <property type="evidence" value="ECO:0007669"/>
    <property type="project" value="UniProtKB-UniRule"/>
</dbReference>
<evidence type="ECO:0000256" key="3">
    <source>
        <dbReference type="ARBA" id="ARBA00022723"/>
    </source>
</evidence>
<dbReference type="AlphaFoldDB" id="A0A9P0GGC4"/>
<dbReference type="InterPro" id="IPR038129">
    <property type="entry name" value="Nanos_sf"/>
</dbReference>
<sequence>MTWSSSSSGSMTSSKEEVSNFVNVILRNMSQFNVSSNKITGTGLTESDSQHKDIPKIYSSFSNDLASASTSTPKRKLNFNVPHNDGSTQTSNSEKDKENVHPLQKTFCKFCFKNGEPASVYKSHDTKGNSGIPTCPILRKYVCCFCGGTGDKAHTKKYCPLGKWVEPLRPPFRRLSNGVVVSSHNHK</sequence>
<dbReference type="GO" id="GO:0005737">
    <property type="term" value="C:cytoplasm"/>
    <property type="evidence" value="ECO:0007669"/>
    <property type="project" value="UniProtKB-SubCell"/>
</dbReference>
<evidence type="ECO:0000256" key="9">
    <source>
        <dbReference type="SAM" id="MobiDB-lite"/>
    </source>
</evidence>
<evidence type="ECO:0000256" key="4">
    <source>
        <dbReference type="ARBA" id="ARBA00022771"/>
    </source>
</evidence>
<dbReference type="PANTHER" id="PTHR12887">
    <property type="entry name" value="NANOS PROTEIN"/>
    <property type="match status" value="1"/>
</dbReference>
<gene>
    <name evidence="11" type="ORF">PSYICH_LOCUS9272</name>
</gene>
<evidence type="ECO:0000256" key="1">
    <source>
        <dbReference type="ARBA" id="ARBA00004496"/>
    </source>
</evidence>
<evidence type="ECO:0000259" key="10">
    <source>
        <dbReference type="PROSITE" id="PS51522"/>
    </source>
</evidence>
<comment type="similarity">
    <text evidence="8">Belongs to the nanos family.</text>
</comment>
<evidence type="ECO:0000313" key="12">
    <source>
        <dbReference type="Proteomes" id="UP001153636"/>
    </source>
</evidence>
<keyword evidence="12" id="KW-1185">Reference proteome</keyword>
<dbReference type="PROSITE" id="PS51522">
    <property type="entry name" value="ZF_NANOS"/>
    <property type="match status" value="1"/>
</dbReference>
<dbReference type="Gene3D" id="4.10.60.30">
    <property type="entry name" value="Nanos, RNA-binding domain"/>
    <property type="match status" value="1"/>
</dbReference>
<feature type="region of interest" description="Disordered" evidence="9">
    <location>
        <begin position="69"/>
        <end position="98"/>
    </location>
</feature>
<organism evidence="11 12">
    <name type="scientific">Psylliodes chrysocephalus</name>
    <dbReference type="NCBI Taxonomy" id="3402493"/>
    <lineage>
        <taxon>Eukaryota</taxon>
        <taxon>Metazoa</taxon>
        <taxon>Ecdysozoa</taxon>
        <taxon>Arthropoda</taxon>
        <taxon>Hexapoda</taxon>
        <taxon>Insecta</taxon>
        <taxon>Pterygota</taxon>
        <taxon>Neoptera</taxon>
        <taxon>Endopterygota</taxon>
        <taxon>Coleoptera</taxon>
        <taxon>Polyphaga</taxon>
        <taxon>Cucujiformia</taxon>
        <taxon>Chrysomeloidea</taxon>
        <taxon>Chrysomelidae</taxon>
        <taxon>Galerucinae</taxon>
        <taxon>Alticini</taxon>
        <taxon>Psylliodes</taxon>
    </lineage>
</organism>